<comment type="similarity">
    <text evidence="3">Belongs to the Nudix hydrolase family. NudK subfamily.</text>
</comment>
<dbReference type="SUPFAM" id="SSF55811">
    <property type="entry name" value="Nudix"/>
    <property type="match status" value="1"/>
</dbReference>
<evidence type="ECO:0000313" key="11">
    <source>
        <dbReference type="Proteomes" id="UP001500567"/>
    </source>
</evidence>
<dbReference type="Gene3D" id="3.90.79.10">
    <property type="entry name" value="Nucleoside Triphosphate Pyrophosphohydrolase"/>
    <property type="match status" value="1"/>
</dbReference>
<dbReference type="Pfam" id="PF00293">
    <property type="entry name" value="NUDIX"/>
    <property type="match status" value="1"/>
</dbReference>
<dbReference type="InterPro" id="IPR004385">
    <property type="entry name" value="NDP_pyrophosphatase"/>
</dbReference>
<dbReference type="PANTHER" id="PTHR11839:SF18">
    <property type="entry name" value="NUDIX HYDROLASE DOMAIN-CONTAINING PROTEIN"/>
    <property type="match status" value="1"/>
</dbReference>
<sequence length="184" mass="20864">MNVTDRQILYDGHYKLSQLLVQDGDEQLKRERFEPGQAVAALVFDPQKQRYLCVRQFRIGAEAEVLEIPAGMLDKAGESPEEAMRREIQEELGYETDTLEPIATVYASPGNSAELIHLYYAEVSRQTGPGGGAIDEHEQLDVVALSRQELIGERWQDAKSLIAVQWVQLRNRRPKREEPASPFV</sequence>
<proteinExistence type="inferred from homology"/>
<evidence type="ECO:0000259" key="9">
    <source>
        <dbReference type="PROSITE" id="PS51462"/>
    </source>
</evidence>
<gene>
    <name evidence="10" type="ORF">GCM10022408_00960</name>
</gene>
<dbReference type="Proteomes" id="UP001500567">
    <property type="component" value="Unassembled WGS sequence"/>
</dbReference>
<comment type="catalytic activity">
    <reaction evidence="1">
        <text>GDP-alpha-D-mannose + H2O = alpha-D-mannose 1-phosphate + GMP + 2 H(+)</text>
        <dbReference type="Rhea" id="RHEA:27978"/>
        <dbReference type="ChEBI" id="CHEBI:15377"/>
        <dbReference type="ChEBI" id="CHEBI:15378"/>
        <dbReference type="ChEBI" id="CHEBI:57527"/>
        <dbReference type="ChEBI" id="CHEBI:58115"/>
        <dbReference type="ChEBI" id="CHEBI:58409"/>
    </reaction>
</comment>
<comment type="cofactor">
    <cofactor evidence="2">
        <name>Mg(2+)</name>
        <dbReference type="ChEBI" id="CHEBI:18420"/>
    </cofactor>
</comment>
<evidence type="ECO:0000313" key="10">
    <source>
        <dbReference type="EMBL" id="GAA3994405.1"/>
    </source>
</evidence>
<reference evidence="11" key="1">
    <citation type="journal article" date="2019" name="Int. J. Syst. Evol. Microbiol.">
        <title>The Global Catalogue of Microorganisms (GCM) 10K type strain sequencing project: providing services to taxonomists for standard genome sequencing and annotation.</title>
        <authorList>
            <consortium name="The Broad Institute Genomics Platform"/>
            <consortium name="The Broad Institute Genome Sequencing Center for Infectious Disease"/>
            <person name="Wu L."/>
            <person name="Ma J."/>
        </authorList>
    </citation>
    <scope>NUCLEOTIDE SEQUENCE [LARGE SCALE GENOMIC DNA]</scope>
    <source>
        <strain evidence="11">JCM 17224</strain>
    </source>
</reference>
<evidence type="ECO:0000256" key="6">
    <source>
        <dbReference type="ARBA" id="ARBA00022801"/>
    </source>
</evidence>
<feature type="domain" description="Nudix hydrolase" evidence="9">
    <location>
        <begin position="34"/>
        <end position="168"/>
    </location>
</feature>
<name>A0ABP7R9K9_9BACT</name>
<organism evidence="10 11">
    <name type="scientific">Hymenobacter fastidiosus</name>
    <dbReference type="NCBI Taxonomy" id="486264"/>
    <lineage>
        <taxon>Bacteria</taxon>
        <taxon>Pseudomonadati</taxon>
        <taxon>Bacteroidota</taxon>
        <taxon>Cytophagia</taxon>
        <taxon>Cytophagales</taxon>
        <taxon>Hymenobacteraceae</taxon>
        <taxon>Hymenobacter</taxon>
    </lineage>
</organism>
<dbReference type="RefSeq" id="WP_345070231.1">
    <property type="nucleotide sequence ID" value="NZ_BAABDJ010000001.1"/>
</dbReference>
<dbReference type="PANTHER" id="PTHR11839">
    <property type="entry name" value="UDP/ADP-SUGAR PYROPHOSPHATASE"/>
    <property type="match status" value="1"/>
</dbReference>
<dbReference type="InterPro" id="IPR015797">
    <property type="entry name" value="NUDIX_hydrolase-like_dom_sf"/>
</dbReference>
<dbReference type="NCBIfam" id="TIGR00052">
    <property type="entry name" value="nudix-type nucleoside diphosphatase, YffH/AdpP family"/>
    <property type="match status" value="1"/>
</dbReference>
<evidence type="ECO:0000256" key="3">
    <source>
        <dbReference type="ARBA" id="ARBA00007275"/>
    </source>
</evidence>
<dbReference type="GO" id="GO:0016787">
    <property type="term" value="F:hydrolase activity"/>
    <property type="evidence" value="ECO:0007669"/>
    <property type="project" value="UniProtKB-KW"/>
</dbReference>
<accession>A0ABP7R9K9</accession>
<comment type="subunit">
    <text evidence="4">Homodimer.</text>
</comment>
<evidence type="ECO:0000256" key="8">
    <source>
        <dbReference type="ARBA" id="ARBA00032272"/>
    </source>
</evidence>
<keyword evidence="11" id="KW-1185">Reference proteome</keyword>
<evidence type="ECO:0000256" key="2">
    <source>
        <dbReference type="ARBA" id="ARBA00001946"/>
    </source>
</evidence>
<comment type="caution">
    <text evidence="10">The sequence shown here is derived from an EMBL/GenBank/DDBJ whole genome shotgun (WGS) entry which is preliminary data.</text>
</comment>
<evidence type="ECO:0000256" key="7">
    <source>
        <dbReference type="ARBA" id="ARBA00032162"/>
    </source>
</evidence>
<evidence type="ECO:0000256" key="4">
    <source>
        <dbReference type="ARBA" id="ARBA00011738"/>
    </source>
</evidence>
<protein>
    <recommendedName>
        <fullName evidence="5">GDP-mannose pyrophosphatase</fullName>
    </recommendedName>
    <alternativeName>
        <fullName evidence="7">GDP-mannose hydrolase</fullName>
    </alternativeName>
    <alternativeName>
        <fullName evidence="8">GDPMK</fullName>
    </alternativeName>
</protein>
<dbReference type="PROSITE" id="PS51462">
    <property type="entry name" value="NUDIX"/>
    <property type="match status" value="1"/>
</dbReference>
<evidence type="ECO:0000256" key="1">
    <source>
        <dbReference type="ARBA" id="ARBA00000847"/>
    </source>
</evidence>
<keyword evidence="6 10" id="KW-0378">Hydrolase</keyword>
<evidence type="ECO:0000256" key="5">
    <source>
        <dbReference type="ARBA" id="ARBA00016377"/>
    </source>
</evidence>
<dbReference type="InterPro" id="IPR000086">
    <property type="entry name" value="NUDIX_hydrolase_dom"/>
</dbReference>
<dbReference type="EMBL" id="BAABDJ010000001">
    <property type="protein sequence ID" value="GAA3994405.1"/>
    <property type="molecule type" value="Genomic_DNA"/>
</dbReference>